<dbReference type="AlphaFoldDB" id="A0A9Q3GMI9"/>
<evidence type="ECO:0000256" key="10">
    <source>
        <dbReference type="SAM" id="Coils"/>
    </source>
</evidence>
<feature type="transmembrane region" description="Helical" evidence="12">
    <location>
        <begin position="219"/>
        <end position="236"/>
    </location>
</feature>
<dbReference type="Proteomes" id="UP000765509">
    <property type="component" value="Unassembled WGS sequence"/>
</dbReference>
<comment type="caution">
    <text evidence="14">The sequence shown here is derived from an EMBL/GenBank/DDBJ whole genome shotgun (WGS) entry which is preliminary data.</text>
</comment>
<gene>
    <name evidence="14" type="ORF">O181_012676</name>
</gene>
<evidence type="ECO:0000256" key="7">
    <source>
        <dbReference type="ARBA" id="ARBA00023054"/>
    </source>
</evidence>
<comment type="subcellular location">
    <subcellularLocation>
        <location evidence="1">Endoplasmic reticulum membrane</location>
        <topology evidence="1">Single-pass type IV membrane protein</topology>
    </subcellularLocation>
</comment>
<evidence type="ECO:0000256" key="11">
    <source>
        <dbReference type="SAM" id="MobiDB-lite"/>
    </source>
</evidence>
<dbReference type="Pfam" id="PF03908">
    <property type="entry name" value="Sec20"/>
    <property type="match status" value="1"/>
</dbReference>
<keyword evidence="7 10" id="KW-0175">Coiled coil</keyword>
<evidence type="ECO:0000256" key="12">
    <source>
        <dbReference type="SAM" id="Phobius"/>
    </source>
</evidence>
<accession>A0A9Q3GMI9</accession>
<feature type="coiled-coil region" evidence="10">
    <location>
        <begin position="52"/>
        <end position="79"/>
    </location>
</feature>
<evidence type="ECO:0000256" key="9">
    <source>
        <dbReference type="ARBA" id="ARBA00037934"/>
    </source>
</evidence>
<dbReference type="InterPro" id="IPR056173">
    <property type="entry name" value="Sec20_C"/>
</dbReference>
<evidence type="ECO:0000313" key="15">
    <source>
        <dbReference type="Proteomes" id="UP000765509"/>
    </source>
</evidence>
<comment type="similarity">
    <text evidence="9">Belongs to the SEC20 family.</text>
</comment>
<dbReference type="GO" id="GO:0005789">
    <property type="term" value="C:endoplasmic reticulum membrane"/>
    <property type="evidence" value="ECO:0007669"/>
    <property type="project" value="UniProtKB-SubCell"/>
</dbReference>
<dbReference type="EMBL" id="AVOT02003259">
    <property type="protein sequence ID" value="MBW0472961.1"/>
    <property type="molecule type" value="Genomic_DNA"/>
</dbReference>
<keyword evidence="15" id="KW-1185">Reference proteome</keyword>
<evidence type="ECO:0000256" key="6">
    <source>
        <dbReference type="ARBA" id="ARBA00022989"/>
    </source>
</evidence>
<evidence type="ECO:0000256" key="4">
    <source>
        <dbReference type="ARBA" id="ARBA00022824"/>
    </source>
</evidence>
<evidence type="ECO:0000259" key="13">
    <source>
        <dbReference type="Pfam" id="PF03908"/>
    </source>
</evidence>
<dbReference type="GO" id="GO:0006890">
    <property type="term" value="P:retrograde vesicle-mediated transport, Golgi to endoplasmic reticulum"/>
    <property type="evidence" value="ECO:0007669"/>
    <property type="project" value="InterPro"/>
</dbReference>
<evidence type="ECO:0000313" key="14">
    <source>
        <dbReference type="EMBL" id="MBW0472961.1"/>
    </source>
</evidence>
<evidence type="ECO:0000256" key="8">
    <source>
        <dbReference type="ARBA" id="ARBA00023136"/>
    </source>
</evidence>
<keyword evidence="2" id="KW-0813">Transport</keyword>
<evidence type="ECO:0000256" key="3">
    <source>
        <dbReference type="ARBA" id="ARBA00022692"/>
    </source>
</evidence>
<keyword evidence="8 12" id="KW-0472">Membrane</keyword>
<dbReference type="GO" id="GO:0005484">
    <property type="term" value="F:SNAP receptor activity"/>
    <property type="evidence" value="ECO:0007669"/>
    <property type="project" value="InterPro"/>
</dbReference>
<keyword evidence="4" id="KW-0256">Endoplasmic reticulum</keyword>
<dbReference type="PANTHER" id="PTHR12825">
    <property type="entry name" value="BNIP1-RELATED"/>
    <property type="match status" value="1"/>
</dbReference>
<feature type="region of interest" description="Disordered" evidence="11">
    <location>
        <begin position="126"/>
        <end position="148"/>
    </location>
</feature>
<feature type="region of interest" description="Disordered" evidence="11">
    <location>
        <begin position="295"/>
        <end position="346"/>
    </location>
</feature>
<keyword evidence="5" id="KW-0931">ER-Golgi transport</keyword>
<proteinExistence type="inferred from homology"/>
<keyword evidence="3 12" id="KW-0812">Transmembrane</keyword>
<feature type="compositionally biased region" description="Polar residues" evidence="11">
    <location>
        <begin position="129"/>
        <end position="148"/>
    </location>
</feature>
<evidence type="ECO:0000256" key="2">
    <source>
        <dbReference type="ARBA" id="ARBA00022448"/>
    </source>
</evidence>
<reference evidence="14" key="1">
    <citation type="submission" date="2021-03" db="EMBL/GenBank/DDBJ databases">
        <title>Draft genome sequence of rust myrtle Austropuccinia psidii MF-1, a brazilian biotype.</title>
        <authorList>
            <person name="Quecine M.C."/>
            <person name="Pachon D.M.R."/>
            <person name="Bonatelli M.L."/>
            <person name="Correr F.H."/>
            <person name="Franceschini L.M."/>
            <person name="Leite T.F."/>
            <person name="Margarido G.R.A."/>
            <person name="Almeida C.A."/>
            <person name="Ferrarezi J.A."/>
            <person name="Labate C.A."/>
        </authorList>
    </citation>
    <scope>NUCLEOTIDE SEQUENCE</scope>
    <source>
        <strain evidence="14">MF-1</strain>
    </source>
</reference>
<evidence type="ECO:0000256" key="1">
    <source>
        <dbReference type="ARBA" id="ARBA00004163"/>
    </source>
</evidence>
<organism evidence="14 15">
    <name type="scientific">Austropuccinia psidii MF-1</name>
    <dbReference type="NCBI Taxonomy" id="1389203"/>
    <lineage>
        <taxon>Eukaryota</taxon>
        <taxon>Fungi</taxon>
        <taxon>Dikarya</taxon>
        <taxon>Basidiomycota</taxon>
        <taxon>Pucciniomycotina</taxon>
        <taxon>Pucciniomycetes</taxon>
        <taxon>Pucciniales</taxon>
        <taxon>Sphaerophragmiaceae</taxon>
        <taxon>Austropuccinia</taxon>
    </lineage>
</organism>
<dbReference type="PANTHER" id="PTHR12825:SF0">
    <property type="entry name" value="VESICLE TRANSPORT PROTEIN SEC20"/>
    <property type="match status" value="1"/>
</dbReference>
<feature type="domain" description="Sec20 C-terminal" evidence="13">
    <location>
        <begin position="150"/>
        <end position="240"/>
    </location>
</feature>
<dbReference type="OrthoDB" id="46868at2759"/>
<sequence length="346" mass="37971">MSGQDQDQDQLPSEISILVDSIRASIQDINLIQLKNLSTNQSIDQTSLDSITLDIKQELARLDRNIDDLEILADECEDDMMRSNVLKLVEENRGDANRLRSVLRTISLELKQRIASSVLKSSREELLSGATNSRPSHNRSTNPDEALMSASSDVAQSLRHTLEVMREELDRSVLSTHLLEQQTATLKLASDHYSGFGELMNTSRALISSLKRANLLDRLLLSGALLFFTIVCLYILKKRILDRGLSLLSALISPLRRASKTSTKTSLSASNDDLLTTTIAAATATAAALLPGLVKPDVTSQNPPAQEPKKLTPRPLSTQPYLAAHPKDAISAPDPFDDSGPMHEEL</sequence>
<name>A0A9Q3GMI9_9BASI</name>
<protein>
    <recommendedName>
        <fullName evidence="13">Sec20 C-terminal domain-containing protein</fullName>
    </recommendedName>
</protein>
<dbReference type="GO" id="GO:0031201">
    <property type="term" value="C:SNARE complex"/>
    <property type="evidence" value="ECO:0007669"/>
    <property type="project" value="TreeGrafter"/>
</dbReference>
<evidence type="ECO:0000256" key="5">
    <source>
        <dbReference type="ARBA" id="ARBA00022892"/>
    </source>
</evidence>
<dbReference type="InterPro" id="IPR005606">
    <property type="entry name" value="Sec20"/>
</dbReference>
<keyword evidence="6 12" id="KW-1133">Transmembrane helix</keyword>